<dbReference type="InterPro" id="IPR037066">
    <property type="entry name" value="Plug_dom_sf"/>
</dbReference>
<dbReference type="InterPro" id="IPR036942">
    <property type="entry name" value="Beta-barrel_TonB_sf"/>
</dbReference>
<dbReference type="PANTHER" id="PTHR30069:SF29">
    <property type="entry name" value="HEMOGLOBIN AND HEMOGLOBIN-HAPTOGLOBIN-BINDING PROTEIN 1-RELATED"/>
    <property type="match status" value="1"/>
</dbReference>
<evidence type="ECO:0000256" key="4">
    <source>
        <dbReference type="ARBA" id="ARBA00022692"/>
    </source>
</evidence>
<dbReference type="Pfam" id="PF07715">
    <property type="entry name" value="Plug"/>
    <property type="match status" value="1"/>
</dbReference>
<dbReference type="PANTHER" id="PTHR30069">
    <property type="entry name" value="TONB-DEPENDENT OUTER MEMBRANE RECEPTOR"/>
    <property type="match status" value="1"/>
</dbReference>
<evidence type="ECO:0000256" key="1">
    <source>
        <dbReference type="ARBA" id="ARBA00004571"/>
    </source>
</evidence>
<keyword evidence="3" id="KW-1134">Transmembrane beta strand</keyword>
<accession>A0ABZ2YR11</accession>
<dbReference type="InterPro" id="IPR012910">
    <property type="entry name" value="Plug_dom"/>
</dbReference>
<keyword evidence="2" id="KW-0813">Transport</keyword>
<dbReference type="Gene3D" id="2.40.170.20">
    <property type="entry name" value="TonB-dependent receptor, beta-barrel domain"/>
    <property type="match status" value="1"/>
</dbReference>
<evidence type="ECO:0000313" key="9">
    <source>
        <dbReference type="EMBL" id="WZN41928.1"/>
    </source>
</evidence>
<evidence type="ECO:0000259" key="8">
    <source>
        <dbReference type="Pfam" id="PF07715"/>
    </source>
</evidence>
<evidence type="ECO:0000313" key="10">
    <source>
        <dbReference type="Proteomes" id="UP001485459"/>
    </source>
</evidence>
<evidence type="ECO:0000256" key="3">
    <source>
        <dbReference type="ARBA" id="ARBA00022452"/>
    </source>
</evidence>
<dbReference type="RefSeq" id="WP_341836771.1">
    <property type="nucleotide sequence ID" value="NZ_CP149822.1"/>
</dbReference>
<dbReference type="SUPFAM" id="SSF49464">
    <property type="entry name" value="Carboxypeptidase regulatory domain-like"/>
    <property type="match status" value="1"/>
</dbReference>
<dbReference type="EMBL" id="CP149822">
    <property type="protein sequence ID" value="WZN41928.1"/>
    <property type="molecule type" value="Genomic_DNA"/>
</dbReference>
<dbReference type="Gene3D" id="2.60.40.1120">
    <property type="entry name" value="Carboxypeptidase-like, regulatory domain"/>
    <property type="match status" value="1"/>
</dbReference>
<keyword evidence="5" id="KW-0732">Signal</keyword>
<keyword evidence="9" id="KW-0675">Receptor</keyword>
<proteinExistence type="predicted"/>
<sequence length="928" mass="103100">MLLIPVTALAQQDKKAYRIGGTVYETRANKSRPLHYASVSIPAYGIIAQTDGNGRFELPNVPAGATSLQVRFLGKVTIDTVLQIQGDKDLQFTMLQSDFRLVEVNVTAKTTTGGNGTTSRISRAAIDHLQANSLADVMALIPGGVTVNPDLTNAKQLNIRNAGANTENMNAFGTTVMMNGAPMSNNANLQSLAPGITGGSASIGGGASPNAGFDVRNISMNNVESVEVIRGVPGVEYGDVTAGVVIVNTKAGAQPLTIQGRTNPNVYQLSADKGFNLGKRSGALNLGLDYAYNTNDPVQQYLKYRRFTGRAMYSNTFFRQLSTTTSLDLLYGKDSRNANPDDQVTKTASSGEDLGFIFNTRGTYRINKKLWLRNINYVARVGYTVKNSFYETQNTAANAPYSMTTNNGSMLTNKPGTDIFDVDGNKLNTDNPLDQGYFATYLPSTYMGRYDINGKELNTFFKASATFFNKIGATNHRWILGADFKSDKNFGDGKTFSDTMPPMRSFSSVNSTFRKRAFKDIPALTQVGLYAEENFNTRVAGRRFELSAGLRFDHFSGGEHALSPRLNASLEIVPQIFSINGAYGKLAKAPSVMYLHPEQAYFEYVNINEIGVSNIPADQQVLMTTTRVFNTENPQLEIARNEKAEIGFRLNVNQATLRVTGYKENMDNGYSMNRSIYGYKPVVFNEYRRTGDGSQPIYELAASNNVLAGFYMPTNNLVSRTKGIEMDLDLGRFKAIRTAFSLNGALLTTESYNKDYTYFDEFSGNAGSDRTHIGLYEAGMVKRYDQSAVTMLRATHNIPRLGFVVTFTTQVIWNESNYQRFGNDSIPVKYISKEDGQVYDYDVKRKDEPEFKDLLRNVNRITEVKESWPPLVTFNINVSKEIADYMRVSFFANNMFRTYQRAESKRVPGTYEKRGNRFFYGLELSLKL</sequence>
<comment type="subcellular location">
    <subcellularLocation>
        <location evidence="1">Cell outer membrane</location>
        <topology evidence="1">Multi-pass membrane protein</topology>
    </subcellularLocation>
</comment>
<dbReference type="Proteomes" id="UP001485459">
    <property type="component" value="Chromosome"/>
</dbReference>
<keyword evidence="6" id="KW-0472">Membrane</keyword>
<dbReference type="Gene3D" id="2.170.130.10">
    <property type="entry name" value="TonB-dependent receptor, plug domain"/>
    <property type="match status" value="1"/>
</dbReference>
<dbReference type="InterPro" id="IPR039426">
    <property type="entry name" value="TonB-dep_rcpt-like"/>
</dbReference>
<protein>
    <submittedName>
        <fullName evidence="9">TonB-dependent receptor plug domain-containing protein</fullName>
    </submittedName>
</protein>
<evidence type="ECO:0000256" key="7">
    <source>
        <dbReference type="ARBA" id="ARBA00023237"/>
    </source>
</evidence>
<gene>
    <name evidence="9" type="ORF">WJU16_02620</name>
</gene>
<evidence type="ECO:0000256" key="5">
    <source>
        <dbReference type="ARBA" id="ARBA00022729"/>
    </source>
</evidence>
<evidence type="ECO:0000256" key="2">
    <source>
        <dbReference type="ARBA" id="ARBA00022448"/>
    </source>
</evidence>
<keyword evidence="7" id="KW-0998">Cell outer membrane</keyword>
<dbReference type="Pfam" id="PF13715">
    <property type="entry name" value="CarbopepD_reg_2"/>
    <property type="match status" value="1"/>
</dbReference>
<evidence type="ECO:0000256" key="6">
    <source>
        <dbReference type="ARBA" id="ARBA00023136"/>
    </source>
</evidence>
<keyword evidence="10" id="KW-1185">Reference proteome</keyword>
<reference evidence="10" key="1">
    <citation type="submission" date="2024-03" db="EMBL/GenBank/DDBJ databases">
        <title>Chitinophaga horti sp. nov., isolated from garden soil.</title>
        <authorList>
            <person name="Lee D.S."/>
            <person name="Han D.M."/>
            <person name="Baek J.H."/>
            <person name="Choi D.G."/>
            <person name="Jeon J.H."/>
            <person name="Jeon C.O."/>
        </authorList>
    </citation>
    <scope>NUCLEOTIDE SEQUENCE [LARGE SCALE GENOMIC DNA]</scope>
    <source>
        <strain evidence="10">GPA1</strain>
    </source>
</reference>
<organism evidence="9 10">
    <name type="scientific">Chitinophaga pollutisoli</name>
    <dbReference type="NCBI Taxonomy" id="3133966"/>
    <lineage>
        <taxon>Bacteria</taxon>
        <taxon>Pseudomonadati</taxon>
        <taxon>Bacteroidota</taxon>
        <taxon>Chitinophagia</taxon>
        <taxon>Chitinophagales</taxon>
        <taxon>Chitinophagaceae</taxon>
        <taxon>Chitinophaga</taxon>
    </lineage>
</organism>
<keyword evidence="4" id="KW-0812">Transmembrane</keyword>
<feature type="domain" description="TonB-dependent receptor plug" evidence="8">
    <location>
        <begin position="116"/>
        <end position="243"/>
    </location>
</feature>
<dbReference type="InterPro" id="IPR008969">
    <property type="entry name" value="CarboxyPept-like_regulatory"/>
</dbReference>
<name>A0ABZ2YR11_9BACT</name>
<dbReference type="SUPFAM" id="SSF56935">
    <property type="entry name" value="Porins"/>
    <property type="match status" value="1"/>
</dbReference>